<feature type="transmembrane region" description="Helical" evidence="1">
    <location>
        <begin position="180"/>
        <end position="199"/>
    </location>
</feature>
<comment type="caution">
    <text evidence="2">The sequence shown here is derived from an EMBL/GenBank/DDBJ whole genome shotgun (WGS) entry which is preliminary data.</text>
</comment>
<reference evidence="2 3" key="1">
    <citation type="submission" date="2021-01" db="EMBL/GenBank/DDBJ databases">
        <title>Whole genome shotgun sequence of Planobispora siamensis NBRC 107568.</title>
        <authorList>
            <person name="Komaki H."/>
            <person name="Tamura T."/>
        </authorList>
    </citation>
    <scope>NUCLEOTIDE SEQUENCE [LARGE SCALE GENOMIC DNA]</scope>
    <source>
        <strain evidence="2 3">NBRC 107568</strain>
    </source>
</reference>
<keyword evidence="1" id="KW-0812">Transmembrane</keyword>
<protein>
    <submittedName>
        <fullName evidence="2">Uncharacterized protein</fullName>
    </submittedName>
</protein>
<evidence type="ECO:0000256" key="1">
    <source>
        <dbReference type="SAM" id="Phobius"/>
    </source>
</evidence>
<gene>
    <name evidence="2" type="ORF">Psi01_47910</name>
</gene>
<evidence type="ECO:0000313" key="2">
    <source>
        <dbReference type="EMBL" id="GIH94161.1"/>
    </source>
</evidence>
<dbReference type="EMBL" id="BOOJ01000037">
    <property type="protein sequence ID" value="GIH94161.1"/>
    <property type="molecule type" value="Genomic_DNA"/>
</dbReference>
<name>A0A8J3SKB2_9ACTN</name>
<keyword evidence="1" id="KW-1133">Transmembrane helix</keyword>
<feature type="transmembrane region" description="Helical" evidence="1">
    <location>
        <begin position="36"/>
        <end position="55"/>
    </location>
</feature>
<keyword evidence="1" id="KW-0472">Membrane</keyword>
<evidence type="ECO:0000313" key="3">
    <source>
        <dbReference type="Proteomes" id="UP000619788"/>
    </source>
</evidence>
<dbReference type="Proteomes" id="UP000619788">
    <property type="component" value="Unassembled WGS sequence"/>
</dbReference>
<dbReference type="AlphaFoldDB" id="A0A8J3SKB2"/>
<keyword evidence="3" id="KW-1185">Reference proteome</keyword>
<proteinExistence type="predicted"/>
<accession>A0A8J3SKB2</accession>
<sequence length="210" mass="21819">MLHFPPEIVVSPRDLSSVVGMTFTGEDREPRLRGEVAAIAGGWTALVVAGAAWSWFAQDQESRTPYWSAVAVVVTAAVVILVVLMVVHNTLARRGGAGTPVRGGLPGMILAVAAWLLGGMAALVHSIARNDARRGTGTACSFDALNAPAPGLESLSTVLAVSATVVLLVLLSVGRRSRVTAWLSPALVLGLYLLAMHMAEPHGTATACYG</sequence>
<feature type="transmembrane region" description="Helical" evidence="1">
    <location>
        <begin position="67"/>
        <end position="87"/>
    </location>
</feature>
<feature type="transmembrane region" description="Helical" evidence="1">
    <location>
        <begin position="108"/>
        <end position="128"/>
    </location>
</feature>
<organism evidence="2 3">
    <name type="scientific">Planobispora siamensis</name>
    <dbReference type="NCBI Taxonomy" id="936338"/>
    <lineage>
        <taxon>Bacteria</taxon>
        <taxon>Bacillati</taxon>
        <taxon>Actinomycetota</taxon>
        <taxon>Actinomycetes</taxon>
        <taxon>Streptosporangiales</taxon>
        <taxon>Streptosporangiaceae</taxon>
        <taxon>Planobispora</taxon>
    </lineage>
</organism>
<feature type="transmembrane region" description="Helical" evidence="1">
    <location>
        <begin position="155"/>
        <end position="173"/>
    </location>
</feature>